<feature type="transmembrane region" description="Helical" evidence="7">
    <location>
        <begin position="303"/>
        <end position="333"/>
    </location>
</feature>
<keyword evidence="3 6" id="KW-0812">Transmembrane</keyword>
<feature type="transmembrane region" description="Helical" evidence="7">
    <location>
        <begin position="393"/>
        <end position="413"/>
    </location>
</feature>
<dbReference type="InterPro" id="IPR047218">
    <property type="entry name" value="YocR/YhdH-like"/>
</dbReference>
<dbReference type="RefSeq" id="WP_183375939.1">
    <property type="nucleotide sequence ID" value="NZ_JACHHD010000012.1"/>
</dbReference>
<feature type="transmembrane region" description="Helical" evidence="7">
    <location>
        <begin position="216"/>
        <end position="240"/>
    </location>
</feature>
<name>A0A7W8FXE3_9FIRM</name>
<dbReference type="NCBIfam" id="NF037979">
    <property type="entry name" value="Na_transp"/>
    <property type="match status" value="1"/>
</dbReference>
<protein>
    <recommendedName>
        <fullName evidence="6">Transporter</fullName>
    </recommendedName>
</protein>
<proteinExistence type="inferred from homology"/>
<feature type="transmembrane region" description="Helical" evidence="7">
    <location>
        <begin position="261"/>
        <end position="283"/>
    </location>
</feature>
<feature type="transmembrane region" description="Helical" evidence="7">
    <location>
        <begin position="140"/>
        <end position="167"/>
    </location>
</feature>
<evidence type="ECO:0000256" key="6">
    <source>
        <dbReference type="RuleBase" id="RU003732"/>
    </source>
</evidence>
<evidence type="ECO:0000256" key="4">
    <source>
        <dbReference type="ARBA" id="ARBA00022989"/>
    </source>
</evidence>
<organism evidence="8 9">
    <name type="scientific">Faecalicoccus acidiformans</name>
    <dbReference type="NCBI Taxonomy" id="915173"/>
    <lineage>
        <taxon>Bacteria</taxon>
        <taxon>Bacillati</taxon>
        <taxon>Bacillota</taxon>
        <taxon>Erysipelotrichia</taxon>
        <taxon>Erysipelotrichales</taxon>
        <taxon>Erysipelotrichaceae</taxon>
        <taxon>Faecalicoccus</taxon>
    </lineage>
</organism>
<feature type="transmembrane region" description="Helical" evidence="7">
    <location>
        <begin position="49"/>
        <end position="69"/>
    </location>
</feature>
<dbReference type="CDD" id="cd10336">
    <property type="entry name" value="SLC6sbd_Tyt1-Like"/>
    <property type="match status" value="1"/>
</dbReference>
<dbReference type="PRINTS" id="PR00176">
    <property type="entry name" value="NANEUSMPORT"/>
</dbReference>
<dbReference type="EMBL" id="JACHHD010000012">
    <property type="protein sequence ID" value="MBB5185228.1"/>
    <property type="molecule type" value="Genomic_DNA"/>
</dbReference>
<evidence type="ECO:0000313" key="8">
    <source>
        <dbReference type="EMBL" id="MBB5185228.1"/>
    </source>
</evidence>
<evidence type="ECO:0000256" key="2">
    <source>
        <dbReference type="ARBA" id="ARBA00022448"/>
    </source>
</evidence>
<dbReference type="InterPro" id="IPR000175">
    <property type="entry name" value="Na/ntran_symport"/>
</dbReference>
<comment type="subcellular location">
    <subcellularLocation>
        <location evidence="1">Membrane</location>
        <topology evidence="1">Multi-pass membrane protein</topology>
    </subcellularLocation>
</comment>
<dbReference type="PROSITE" id="PS00610">
    <property type="entry name" value="NA_NEUROTRAN_SYMP_1"/>
    <property type="match status" value="1"/>
</dbReference>
<dbReference type="GO" id="GO:0016020">
    <property type="term" value="C:membrane"/>
    <property type="evidence" value="ECO:0007669"/>
    <property type="project" value="UniProtKB-SubCell"/>
</dbReference>
<accession>A0A7W8FXE3</accession>
<evidence type="ECO:0000256" key="3">
    <source>
        <dbReference type="ARBA" id="ARBA00022692"/>
    </source>
</evidence>
<dbReference type="PANTHER" id="PTHR42948">
    <property type="entry name" value="TRANSPORTER"/>
    <property type="match status" value="1"/>
</dbReference>
<sequence>MDKKTSSSSQNSRGKFSGRIGYVMAVAGSAVGLGNIWRFPYLAAKYGGGIFLLVYLILVVTLGYALIVSETALGRMTKKSPVGAFHVFGKTLPFRLGGWFTAIIPMLICPYYCVIGGWVLKYLFDYALGNATLLAQDGTFSAFLSSSGSVELWFILFSVLVFSVILGGVNKGVERVSKIMMPILIVLAIIVAIYSVTRPGAWEGVKYFLIPNFDNFSLMTVVSAMGQMFYSLSIAMGILITYGSYIEKDVDIEKSTSQVEFFDTGVALLAGLMIIPAVFAFSGGDMSTLQAGPSLTFITLPKVFSSMGIGTFVGVVFFLMFLFAALTSAISLLETSVSTLGDELHWSRKKSCVFMAVVMIILGTCSCLGFGVWDSIRIFGMQFLDFFDFLTNSVMMPISALATCFLVVKVVGLKKIDEEIEISSQFKRKKIYHFIIKYVAPICITIILLSSVANVLGWITM</sequence>
<evidence type="ECO:0000256" key="5">
    <source>
        <dbReference type="ARBA" id="ARBA00023136"/>
    </source>
</evidence>
<comment type="similarity">
    <text evidence="6">Belongs to the sodium:neurotransmitter symporter (SNF) (TC 2.A.22) family.</text>
</comment>
<evidence type="ECO:0000256" key="7">
    <source>
        <dbReference type="SAM" id="Phobius"/>
    </source>
</evidence>
<keyword evidence="5 7" id="KW-0472">Membrane</keyword>
<dbReference type="PANTHER" id="PTHR42948:SF1">
    <property type="entry name" value="TRANSPORTER"/>
    <property type="match status" value="1"/>
</dbReference>
<feature type="transmembrane region" description="Helical" evidence="7">
    <location>
        <begin position="179"/>
        <end position="196"/>
    </location>
</feature>
<feature type="transmembrane region" description="Helical" evidence="7">
    <location>
        <begin position="434"/>
        <end position="459"/>
    </location>
</feature>
<reference evidence="8 9" key="1">
    <citation type="submission" date="2020-08" db="EMBL/GenBank/DDBJ databases">
        <title>Genomic Encyclopedia of Type Strains, Phase IV (KMG-IV): sequencing the most valuable type-strain genomes for metagenomic binning, comparative biology and taxonomic classification.</title>
        <authorList>
            <person name="Goeker M."/>
        </authorList>
    </citation>
    <scope>NUCLEOTIDE SEQUENCE [LARGE SCALE GENOMIC DNA]</scope>
    <source>
        <strain evidence="8 9">DSM 26963</strain>
    </source>
</reference>
<dbReference type="GO" id="GO:0015293">
    <property type="term" value="F:symporter activity"/>
    <property type="evidence" value="ECO:0007669"/>
    <property type="project" value="UniProtKB-KW"/>
</dbReference>
<gene>
    <name evidence="8" type="ORF">HNQ43_001281</name>
</gene>
<keyword evidence="2 6" id="KW-0813">Transport</keyword>
<evidence type="ECO:0000256" key="1">
    <source>
        <dbReference type="ARBA" id="ARBA00004141"/>
    </source>
</evidence>
<keyword evidence="4 7" id="KW-1133">Transmembrane helix</keyword>
<keyword evidence="6" id="KW-0769">Symport</keyword>
<feature type="transmembrane region" description="Helical" evidence="7">
    <location>
        <begin position="20"/>
        <end position="37"/>
    </location>
</feature>
<evidence type="ECO:0000313" key="9">
    <source>
        <dbReference type="Proteomes" id="UP000521313"/>
    </source>
</evidence>
<dbReference type="InterPro" id="IPR037272">
    <property type="entry name" value="SNS_sf"/>
</dbReference>
<feature type="transmembrane region" description="Helical" evidence="7">
    <location>
        <begin position="96"/>
        <end position="120"/>
    </location>
</feature>
<dbReference type="SUPFAM" id="SSF161070">
    <property type="entry name" value="SNF-like"/>
    <property type="match status" value="1"/>
</dbReference>
<dbReference type="Pfam" id="PF00209">
    <property type="entry name" value="SNF"/>
    <property type="match status" value="2"/>
</dbReference>
<comment type="caution">
    <text evidence="8">The sequence shown here is derived from an EMBL/GenBank/DDBJ whole genome shotgun (WGS) entry which is preliminary data.</text>
</comment>
<dbReference type="Proteomes" id="UP000521313">
    <property type="component" value="Unassembled WGS sequence"/>
</dbReference>
<feature type="transmembrane region" description="Helical" evidence="7">
    <location>
        <begin position="353"/>
        <end position="373"/>
    </location>
</feature>
<dbReference type="AlphaFoldDB" id="A0A7W8FXE3"/>
<dbReference type="PROSITE" id="PS50267">
    <property type="entry name" value="NA_NEUROTRAN_SYMP_3"/>
    <property type="match status" value="1"/>
</dbReference>